<proteinExistence type="predicted"/>
<accession>A0A195E8N1</accession>
<sequence>MDSPLSARFSTLISRCASATSSSASIRPICYGSTTINDEDVGDDNEPLLLKSALDGAYERMRLRGGLPPHINVASLHRLLMSGSGVPPPYRRFGWSTSSSRRYHHRRRRYSRRCRHSAAGTAIDEDGDDHEGIPCLVADTFASRIGYPIGGTRSLQEGGSAQVTIVLSANAGPSLANDRLSNDYRSTASQYCARSIANIAPMPKMWLPVLVQYWADRNIALVQYRLTTVGLVSSASIGPVGCQCYASTQTTTIGTGPILDRL</sequence>
<name>A0A195E8N1_9HYME</name>
<organism evidence="1 2">
    <name type="scientific">Trachymyrmex cornetzi</name>
    <dbReference type="NCBI Taxonomy" id="471704"/>
    <lineage>
        <taxon>Eukaryota</taxon>
        <taxon>Metazoa</taxon>
        <taxon>Ecdysozoa</taxon>
        <taxon>Arthropoda</taxon>
        <taxon>Hexapoda</taxon>
        <taxon>Insecta</taxon>
        <taxon>Pterygota</taxon>
        <taxon>Neoptera</taxon>
        <taxon>Endopterygota</taxon>
        <taxon>Hymenoptera</taxon>
        <taxon>Apocrita</taxon>
        <taxon>Aculeata</taxon>
        <taxon>Formicoidea</taxon>
        <taxon>Formicidae</taxon>
        <taxon>Myrmicinae</taxon>
        <taxon>Trachymyrmex</taxon>
    </lineage>
</organism>
<dbReference type="Proteomes" id="UP000078492">
    <property type="component" value="Unassembled WGS sequence"/>
</dbReference>
<dbReference type="EMBL" id="KQ979440">
    <property type="protein sequence ID" value="KYN21471.1"/>
    <property type="molecule type" value="Genomic_DNA"/>
</dbReference>
<gene>
    <name evidence="1" type="ORF">ALC57_06084</name>
</gene>
<dbReference type="AlphaFoldDB" id="A0A195E8N1"/>
<keyword evidence="2" id="KW-1185">Reference proteome</keyword>
<evidence type="ECO:0000313" key="1">
    <source>
        <dbReference type="EMBL" id="KYN21471.1"/>
    </source>
</evidence>
<evidence type="ECO:0000313" key="2">
    <source>
        <dbReference type="Proteomes" id="UP000078492"/>
    </source>
</evidence>
<protein>
    <submittedName>
        <fullName evidence="1">Uncharacterized protein</fullName>
    </submittedName>
</protein>
<reference evidence="1 2" key="1">
    <citation type="submission" date="2015-09" db="EMBL/GenBank/DDBJ databases">
        <title>Trachymyrmex cornetzi WGS genome.</title>
        <authorList>
            <person name="Nygaard S."/>
            <person name="Hu H."/>
            <person name="Boomsma J."/>
            <person name="Zhang G."/>
        </authorList>
    </citation>
    <scope>NUCLEOTIDE SEQUENCE [LARGE SCALE GENOMIC DNA]</scope>
    <source>
        <strain evidence="1">Tcor2-1</strain>
        <tissue evidence="1">Whole body</tissue>
    </source>
</reference>